<reference evidence="2" key="1">
    <citation type="journal article" date="2019" name="Int. J. Syst. Evol. Microbiol.">
        <title>The Global Catalogue of Microorganisms (GCM) 10K type strain sequencing project: providing services to taxonomists for standard genome sequencing and annotation.</title>
        <authorList>
            <consortium name="The Broad Institute Genomics Platform"/>
            <consortium name="The Broad Institute Genome Sequencing Center for Infectious Disease"/>
            <person name="Wu L."/>
            <person name="Ma J."/>
        </authorList>
    </citation>
    <scope>NUCLEOTIDE SEQUENCE [LARGE SCALE GENOMIC DNA]</scope>
    <source>
        <strain evidence="2">JCM 15921</strain>
    </source>
</reference>
<proteinExistence type="predicted"/>
<evidence type="ECO:0000313" key="1">
    <source>
        <dbReference type="EMBL" id="GAA2136964.1"/>
    </source>
</evidence>
<gene>
    <name evidence="1" type="ORF">GCM10009825_22660</name>
</gene>
<evidence type="ECO:0000313" key="2">
    <source>
        <dbReference type="Proteomes" id="UP001500102"/>
    </source>
</evidence>
<name>A0ABP5KYA5_9MICC</name>
<comment type="caution">
    <text evidence="1">The sequence shown here is derived from an EMBL/GenBank/DDBJ whole genome shotgun (WGS) entry which is preliminary data.</text>
</comment>
<dbReference type="EMBL" id="BAAAQB010000030">
    <property type="protein sequence ID" value="GAA2136964.1"/>
    <property type="molecule type" value="Genomic_DNA"/>
</dbReference>
<accession>A0ABP5KYA5</accession>
<sequence>MEDPVRQQRQDGAFLAEGAADKRVDGDQEHELGQVLAQAQSERGPCGGAGLSAGVAVAHLAAARSGSQVGVAGASSKKGINVKELTTRSPSTPAETAVRWYSR</sequence>
<keyword evidence="2" id="KW-1185">Reference proteome</keyword>
<dbReference type="Proteomes" id="UP001500102">
    <property type="component" value="Unassembled WGS sequence"/>
</dbReference>
<organism evidence="1 2">
    <name type="scientific">Arthrobacter humicola</name>
    <dbReference type="NCBI Taxonomy" id="409291"/>
    <lineage>
        <taxon>Bacteria</taxon>
        <taxon>Bacillati</taxon>
        <taxon>Actinomycetota</taxon>
        <taxon>Actinomycetes</taxon>
        <taxon>Micrococcales</taxon>
        <taxon>Micrococcaceae</taxon>
        <taxon>Arthrobacter</taxon>
    </lineage>
</organism>
<protein>
    <submittedName>
        <fullName evidence="1">Uncharacterized protein</fullName>
    </submittedName>
</protein>